<organism evidence="2">
    <name type="scientific">Laccaria bicolor (strain S238N-H82 / ATCC MYA-4686)</name>
    <name type="common">Bicoloured deceiver</name>
    <name type="synonym">Laccaria laccata var. bicolor</name>
    <dbReference type="NCBI Taxonomy" id="486041"/>
    <lineage>
        <taxon>Eukaryota</taxon>
        <taxon>Fungi</taxon>
        <taxon>Dikarya</taxon>
        <taxon>Basidiomycota</taxon>
        <taxon>Agaricomycotina</taxon>
        <taxon>Agaricomycetes</taxon>
        <taxon>Agaricomycetidae</taxon>
        <taxon>Agaricales</taxon>
        <taxon>Agaricineae</taxon>
        <taxon>Hydnangiaceae</taxon>
        <taxon>Laccaria</taxon>
    </lineage>
</organism>
<name>B0E1J2_LACBS</name>
<dbReference type="GeneID" id="6085734"/>
<sequence length="86" mass="9556">MALHSAFSKLDRSLQAQRTPLSCPTHCCRATVSRTPVPTISGLTARTSSSRYSFNNDLYLQTTLYGLRHTRTARPLVSLSLNGVFR</sequence>
<dbReference type="HOGENOM" id="CLU_2498254_0_0_1"/>
<evidence type="ECO:0000313" key="2">
    <source>
        <dbReference type="Proteomes" id="UP000001194"/>
    </source>
</evidence>
<protein>
    <submittedName>
        <fullName evidence="1">Predicted protein</fullName>
    </submittedName>
</protein>
<dbReference type="InParanoid" id="B0E1J2"/>
<dbReference type="Proteomes" id="UP000001194">
    <property type="component" value="Unassembled WGS sequence"/>
</dbReference>
<proteinExistence type="predicted"/>
<keyword evidence="2" id="KW-1185">Reference proteome</keyword>
<reference evidence="1 2" key="1">
    <citation type="journal article" date="2008" name="Nature">
        <title>The genome of Laccaria bicolor provides insights into mycorrhizal symbiosis.</title>
        <authorList>
            <person name="Martin F."/>
            <person name="Aerts A."/>
            <person name="Ahren D."/>
            <person name="Brun A."/>
            <person name="Danchin E.G.J."/>
            <person name="Duchaussoy F."/>
            <person name="Gibon J."/>
            <person name="Kohler A."/>
            <person name="Lindquist E."/>
            <person name="Pereda V."/>
            <person name="Salamov A."/>
            <person name="Shapiro H.J."/>
            <person name="Wuyts J."/>
            <person name="Blaudez D."/>
            <person name="Buee M."/>
            <person name="Brokstein P."/>
            <person name="Canbaeck B."/>
            <person name="Cohen D."/>
            <person name="Courty P.E."/>
            <person name="Coutinho P.M."/>
            <person name="Delaruelle C."/>
            <person name="Detter J.C."/>
            <person name="Deveau A."/>
            <person name="DiFazio S."/>
            <person name="Duplessis S."/>
            <person name="Fraissinet-Tachet L."/>
            <person name="Lucic E."/>
            <person name="Frey-Klett P."/>
            <person name="Fourrey C."/>
            <person name="Feussner I."/>
            <person name="Gay G."/>
            <person name="Grimwood J."/>
            <person name="Hoegger P.J."/>
            <person name="Jain P."/>
            <person name="Kilaru S."/>
            <person name="Labbe J."/>
            <person name="Lin Y.C."/>
            <person name="Legue V."/>
            <person name="Le Tacon F."/>
            <person name="Marmeisse R."/>
            <person name="Melayah D."/>
            <person name="Montanini B."/>
            <person name="Muratet M."/>
            <person name="Nehls U."/>
            <person name="Niculita-Hirzel H."/>
            <person name="Oudot-Le Secq M.P."/>
            <person name="Peter M."/>
            <person name="Quesneville H."/>
            <person name="Rajashekar B."/>
            <person name="Reich M."/>
            <person name="Rouhier N."/>
            <person name="Schmutz J."/>
            <person name="Yin T."/>
            <person name="Chalot M."/>
            <person name="Henrissat B."/>
            <person name="Kuees U."/>
            <person name="Lucas S."/>
            <person name="Van de Peer Y."/>
            <person name="Podila G.K."/>
            <person name="Polle A."/>
            <person name="Pukkila P.J."/>
            <person name="Richardson P.M."/>
            <person name="Rouze P."/>
            <person name="Sanders I.R."/>
            <person name="Stajich J.E."/>
            <person name="Tunlid A."/>
            <person name="Tuskan G."/>
            <person name="Grigoriev I.V."/>
        </authorList>
    </citation>
    <scope>NUCLEOTIDE SEQUENCE [LARGE SCALE GENOMIC DNA]</scope>
    <source>
        <strain evidence="2">S238N-H82 / ATCC MYA-4686</strain>
    </source>
</reference>
<dbReference type="KEGG" id="lbc:LACBIDRAFT_295995"/>
<accession>B0E1J2</accession>
<dbReference type="EMBL" id="DS547168">
    <property type="protein sequence ID" value="EDQ99248.1"/>
    <property type="molecule type" value="Genomic_DNA"/>
</dbReference>
<gene>
    <name evidence="1" type="ORF">LACBIDRAFT_295995</name>
</gene>
<dbReference type="RefSeq" id="XP_001890058.1">
    <property type="nucleotide sequence ID" value="XM_001890023.1"/>
</dbReference>
<dbReference type="AlphaFoldDB" id="B0E1J2"/>
<evidence type="ECO:0000313" key="1">
    <source>
        <dbReference type="EMBL" id="EDQ99248.1"/>
    </source>
</evidence>